<evidence type="ECO:0000313" key="4">
    <source>
        <dbReference type="EMBL" id="MCG2670872.1"/>
    </source>
</evidence>
<dbReference type="PANTHER" id="PTHR11941:SF169">
    <property type="entry name" value="(7AS)-7A-METHYL-1,5-DIOXO-2,3,5,6,7,7A-HEXAHYDRO-1H-INDENE-CARBOXYL-COA HYDROLASE"/>
    <property type="match status" value="1"/>
</dbReference>
<dbReference type="Pfam" id="PF00378">
    <property type="entry name" value="ECH_1"/>
    <property type="match status" value="1"/>
</dbReference>
<accession>A0A9X1RDF6</accession>
<dbReference type="InterPro" id="IPR001753">
    <property type="entry name" value="Enoyl-CoA_hydra/iso"/>
</dbReference>
<dbReference type="PANTHER" id="PTHR11941">
    <property type="entry name" value="ENOYL-COA HYDRATASE-RELATED"/>
    <property type="match status" value="1"/>
</dbReference>
<evidence type="ECO:0000256" key="1">
    <source>
        <dbReference type="ARBA" id="ARBA00023098"/>
    </source>
</evidence>
<keyword evidence="1" id="KW-0443">Lipid metabolism</keyword>
<dbReference type="EMBL" id="JAKLTY010000014">
    <property type="protein sequence ID" value="MCG2629358.1"/>
    <property type="molecule type" value="Genomic_DNA"/>
</dbReference>
<protein>
    <submittedName>
        <fullName evidence="3">Enoyl-CoA hydratase/isomerase family protein</fullName>
    </submittedName>
</protein>
<gene>
    <name evidence="4" type="ORF">L6637_28285</name>
    <name evidence="3" type="ORF">L6654_22230</name>
</gene>
<dbReference type="GO" id="GO:0016829">
    <property type="term" value="F:lyase activity"/>
    <property type="evidence" value="ECO:0007669"/>
    <property type="project" value="UniProtKB-KW"/>
</dbReference>
<dbReference type="Proteomes" id="UP001139054">
    <property type="component" value="Unassembled WGS sequence"/>
</dbReference>
<sequence>MRLRLNRPEVGNALNPGLIAALTREVEEARRSCARLMIVESSGRNFCTGFDLSRLQEETDDTLLARFVRIEYCLQAIKNAPFPTLAIARGRAIGAGADLFCACAIRWILPGSSFVFPGANFGLVLGTSRLAEIVGAATAAEWIMGGATVDAQSALESGLAMKQIGYEDIERAVSSETARACRLDSSTHQSIWMAAASARSVRGETGDGFDMLRLIASASQVGLKERIASYRTASQSIWPVTSP</sequence>
<proteinExistence type="predicted"/>
<dbReference type="Gene3D" id="3.90.226.10">
    <property type="entry name" value="2-enoyl-CoA Hydratase, Chain A, domain 1"/>
    <property type="match status" value="1"/>
</dbReference>
<keyword evidence="5" id="KW-1185">Reference proteome</keyword>
<keyword evidence="2" id="KW-0456">Lyase</keyword>
<dbReference type="AlphaFoldDB" id="A0A9X1RDF6"/>
<dbReference type="CDD" id="cd06558">
    <property type="entry name" value="crotonase-like"/>
    <property type="match status" value="1"/>
</dbReference>
<comment type="caution">
    <text evidence="3">The sequence shown here is derived from an EMBL/GenBank/DDBJ whole genome shotgun (WGS) entry which is preliminary data.</text>
</comment>
<reference evidence="3" key="1">
    <citation type="submission" date="2022-01" db="EMBL/GenBank/DDBJ databases">
        <title>Genome sequnece data of strain Bradyrhizobium sp. nov.</title>
        <authorList>
            <person name="Zhang J."/>
        </authorList>
    </citation>
    <scope>NUCLEOTIDE SEQUENCE</scope>
    <source>
        <strain evidence="4">WYCCWR 12774</strain>
        <strain evidence="3">WYCCWR 13023</strain>
    </source>
</reference>
<evidence type="ECO:0000313" key="3">
    <source>
        <dbReference type="EMBL" id="MCG2629358.1"/>
    </source>
</evidence>
<dbReference type="GO" id="GO:0006635">
    <property type="term" value="P:fatty acid beta-oxidation"/>
    <property type="evidence" value="ECO:0007669"/>
    <property type="project" value="TreeGrafter"/>
</dbReference>
<dbReference type="EMBL" id="JAKLUA010000011">
    <property type="protein sequence ID" value="MCG2670872.1"/>
    <property type="molecule type" value="Genomic_DNA"/>
</dbReference>
<organism evidence="3 6">
    <name type="scientific">Bradyrhizobium zhengyangense</name>
    <dbReference type="NCBI Taxonomy" id="2911009"/>
    <lineage>
        <taxon>Bacteria</taxon>
        <taxon>Pseudomonadati</taxon>
        <taxon>Pseudomonadota</taxon>
        <taxon>Alphaproteobacteria</taxon>
        <taxon>Hyphomicrobiales</taxon>
        <taxon>Nitrobacteraceae</taxon>
        <taxon>Bradyrhizobium</taxon>
    </lineage>
</organism>
<dbReference type="Proteomes" id="UP001139012">
    <property type="component" value="Unassembled WGS sequence"/>
</dbReference>
<dbReference type="InterPro" id="IPR029045">
    <property type="entry name" value="ClpP/crotonase-like_dom_sf"/>
</dbReference>
<dbReference type="RefSeq" id="WP_232995649.1">
    <property type="nucleotide sequence ID" value="NZ_JAKLTY010000014.1"/>
</dbReference>
<evidence type="ECO:0000256" key="2">
    <source>
        <dbReference type="ARBA" id="ARBA00023239"/>
    </source>
</evidence>
<evidence type="ECO:0000313" key="5">
    <source>
        <dbReference type="Proteomes" id="UP001139012"/>
    </source>
</evidence>
<evidence type="ECO:0000313" key="6">
    <source>
        <dbReference type="Proteomes" id="UP001139054"/>
    </source>
</evidence>
<name>A0A9X1RDF6_9BRAD</name>
<dbReference type="SUPFAM" id="SSF52096">
    <property type="entry name" value="ClpP/crotonase"/>
    <property type="match status" value="1"/>
</dbReference>